<dbReference type="AlphaFoldDB" id="A0A2T4J644"/>
<evidence type="ECO:0000259" key="1">
    <source>
        <dbReference type="SMART" id="SM00849"/>
    </source>
</evidence>
<sequence>MTGPGTTTWIVGSGRVAVIDPGPDDLAHLTAILAALDPAEEVSAILVTHPHLDHSALAPGLAAATGAPVLGYGQAGSGRSPRMQALAQAGLTGGEGVDHAFRPDLHLRHGETLRGPDWALTAWHTPGHMAEHLCFAWEDVLFSGDLVMGWAPSLVSPPDGDMGAYLASLARLAETQWRRLLPTHGAPVENPAARLAELAAHRRDRETQILAALAAGAATLPEIVAIVYRDTPPHLHPAAARNALAHLIDLDERIRISAVPSPTPEARFLLR</sequence>
<gene>
    <name evidence="2" type="ORF">C5F44_14110</name>
</gene>
<dbReference type="SUPFAM" id="SSF56281">
    <property type="entry name" value="Metallo-hydrolase/oxidoreductase"/>
    <property type="match status" value="1"/>
</dbReference>
<dbReference type="Pfam" id="PF00753">
    <property type="entry name" value="Lactamase_B"/>
    <property type="match status" value="1"/>
</dbReference>
<dbReference type="Proteomes" id="UP000241362">
    <property type="component" value="Unassembled WGS sequence"/>
</dbReference>
<dbReference type="PANTHER" id="PTHR23131">
    <property type="entry name" value="ENDORIBONUCLEASE LACTB2"/>
    <property type="match status" value="1"/>
</dbReference>
<proteinExistence type="predicted"/>
<dbReference type="Pfam" id="PF17778">
    <property type="entry name" value="WHD_BLACT"/>
    <property type="match status" value="1"/>
</dbReference>
<dbReference type="InterPro" id="IPR041516">
    <property type="entry name" value="LACTB2_WH"/>
</dbReference>
<feature type="domain" description="Metallo-beta-lactamase" evidence="1">
    <location>
        <begin position="5"/>
        <end position="184"/>
    </location>
</feature>
<dbReference type="Gene3D" id="3.60.15.10">
    <property type="entry name" value="Ribonuclease Z/Hydroxyacylglutathione hydrolase-like"/>
    <property type="match status" value="1"/>
</dbReference>
<keyword evidence="2" id="KW-0378">Hydrolase</keyword>
<dbReference type="InterPro" id="IPR050662">
    <property type="entry name" value="Sec-metab_biosynth-thioest"/>
</dbReference>
<evidence type="ECO:0000313" key="3">
    <source>
        <dbReference type="Proteomes" id="UP000241362"/>
    </source>
</evidence>
<dbReference type="InterPro" id="IPR001279">
    <property type="entry name" value="Metallo-B-lactamas"/>
</dbReference>
<protein>
    <submittedName>
        <fullName evidence="2">MBL fold metallo-hydrolase</fullName>
    </submittedName>
</protein>
<name>A0A2T4J644_FUSBL</name>
<dbReference type="EMBL" id="PZKE01000015">
    <property type="protein sequence ID" value="PTE13357.1"/>
    <property type="molecule type" value="Genomic_DNA"/>
</dbReference>
<dbReference type="InterPro" id="IPR036388">
    <property type="entry name" value="WH-like_DNA-bd_sf"/>
</dbReference>
<dbReference type="GO" id="GO:0016787">
    <property type="term" value="F:hydrolase activity"/>
    <property type="evidence" value="ECO:0007669"/>
    <property type="project" value="UniProtKB-KW"/>
</dbReference>
<accession>A0A2T4J644</accession>
<organism evidence="2 3">
    <name type="scientific">Fuscovulum blasticum DSM 2131</name>
    <dbReference type="NCBI Taxonomy" id="1188250"/>
    <lineage>
        <taxon>Bacteria</taxon>
        <taxon>Pseudomonadati</taxon>
        <taxon>Pseudomonadota</taxon>
        <taxon>Alphaproteobacteria</taxon>
        <taxon>Rhodobacterales</taxon>
        <taxon>Paracoccaceae</taxon>
        <taxon>Pseudogemmobacter</taxon>
    </lineage>
</organism>
<comment type="caution">
    <text evidence="2">The sequence shown here is derived from an EMBL/GenBank/DDBJ whole genome shotgun (WGS) entry which is preliminary data.</text>
</comment>
<dbReference type="PANTHER" id="PTHR23131:SF0">
    <property type="entry name" value="ENDORIBONUCLEASE LACTB2"/>
    <property type="match status" value="1"/>
</dbReference>
<reference evidence="2 3" key="1">
    <citation type="submission" date="2018-03" db="EMBL/GenBank/DDBJ databases">
        <title>Rhodobacter blasticus.</title>
        <authorList>
            <person name="Meyer T.E."/>
            <person name="Miller S."/>
            <person name="Lodha T."/>
            <person name="Gandham S."/>
            <person name="Chintalapati S."/>
            <person name="Chintalapati V.R."/>
        </authorList>
    </citation>
    <scope>NUCLEOTIDE SEQUENCE [LARGE SCALE GENOMIC DNA]</scope>
    <source>
        <strain evidence="2 3">DSM 2131</strain>
    </source>
</reference>
<evidence type="ECO:0000313" key="2">
    <source>
        <dbReference type="EMBL" id="PTE13357.1"/>
    </source>
</evidence>
<dbReference type="CDD" id="cd16278">
    <property type="entry name" value="metallo-hydrolase-like_MBL-fold"/>
    <property type="match status" value="1"/>
</dbReference>
<dbReference type="SMART" id="SM00849">
    <property type="entry name" value="Lactamase_B"/>
    <property type="match status" value="1"/>
</dbReference>
<dbReference type="Gene3D" id="1.10.10.10">
    <property type="entry name" value="Winged helix-like DNA-binding domain superfamily/Winged helix DNA-binding domain"/>
    <property type="match status" value="1"/>
</dbReference>
<keyword evidence="3" id="KW-1185">Reference proteome</keyword>
<dbReference type="InterPro" id="IPR036866">
    <property type="entry name" value="RibonucZ/Hydroxyglut_hydro"/>
</dbReference>